<dbReference type="PANTHER" id="PTHR33116:SF78">
    <property type="entry name" value="OS12G0587133 PROTEIN"/>
    <property type="match status" value="1"/>
</dbReference>
<organism evidence="1 2">
    <name type="scientific">Colocasia esculenta</name>
    <name type="common">Wild taro</name>
    <name type="synonym">Arum esculentum</name>
    <dbReference type="NCBI Taxonomy" id="4460"/>
    <lineage>
        <taxon>Eukaryota</taxon>
        <taxon>Viridiplantae</taxon>
        <taxon>Streptophyta</taxon>
        <taxon>Embryophyta</taxon>
        <taxon>Tracheophyta</taxon>
        <taxon>Spermatophyta</taxon>
        <taxon>Magnoliopsida</taxon>
        <taxon>Liliopsida</taxon>
        <taxon>Araceae</taxon>
        <taxon>Aroideae</taxon>
        <taxon>Colocasieae</taxon>
        <taxon>Colocasia</taxon>
    </lineage>
</organism>
<reference evidence="1" key="1">
    <citation type="submission" date="2017-07" db="EMBL/GenBank/DDBJ databases">
        <title>Taro Niue Genome Assembly and Annotation.</title>
        <authorList>
            <person name="Atibalentja N."/>
            <person name="Keating K."/>
            <person name="Fields C.J."/>
        </authorList>
    </citation>
    <scope>NUCLEOTIDE SEQUENCE</scope>
    <source>
        <strain evidence="1">Niue_2</strain>
        <tissue evidence="1">Leaf</tissue>
    </source>
</reference>
<evidence type="ECO:0000313" key="1">
    <source>
        <dbReference type="EMBL" id="MQL77248.1"/>
    </source>
</evidence>
<comment type="caution">
    <text evidence="1">The sequence shown here is derived from an EMBL/GenBank/DDBJ whole genome shotgun (WGS) entry which is preliminary data.</text>
</comment>
<evidence type="ECO:0008006" key="3">
    <source>
        <dbReference type="Google" id="ProtNLM"/>
    </source>
</evidence>
<dbReference type="AlphaFoldDB" id="A0A843U0T1"/>
<gene>
    <name evidence="1" type="ORF">Taro_009656</name>
</gene>
<evidence type="ECO:0000313" key="2">
    <source>
        <dbReference type="Proteomes" id="UP000652761"/>
    </source>
</evidence>
<dbReference type="OrthoDB" id="786283at2759"/>
<proteinExistence type="predicted"/>
<dbReference type="Proteomes" id="UP000652761">
    <property type="component" value="Unassembled WGS sequence"/>
</dbReference>
<sequence>MWTSHDRFLADAKQGWLAAPHTSYPLLTMAMKLKHMKTFFRQWNKNIFKNVTNNVLTAEDEFQIAQSNFDADASQGNSDQLQVARQALLRSHAQEEIFWRQKSRLKWLKEGDGNTKFFHGYANSRRRKSIISQINNDEGDPVDNKDDIASLFVAHFSKAFTSEDHTRHVQRLMVFLRAYEEASGQMINVAKSSFILHEKASSSISRSIGHITGFPRGALPFKYLGVSCVDTRSSSVDTRGLPRTPFGLIWDSVSTLDQVVSTLEAFPENI</sequence>
<dbReference type="EMBL" id="NMUH01000340">
    <property type="protein sequence ID" value="MQL77248.1"/>
    <property type="molecule type" value="Genomic_DNA"/>
</dbReference>
<keyword evidence="2" id="KW-1185">Reference proteome</keyword>
<name>A0A843U0T1_COLES</name>
<protein>
    <recommendedName>
        <fullName evidence="3">Reverse transcriptase</fullName>
    </recommendedName>
</protein>
<accession>A0A843U0T1</accession>
<dbReference type="PANTHER" id="PTHR33116">
    <property type="entry name" value="REVERSE TRANSCRIPTASE ZINC-BINDING DOMAIN-CONTAINING PROTEIN-RELATED-RELATED"/>
    <property type="match status" value="1"/>
</dbReference>